<dbReference type="Proteomes" id="UP001501752">
    <property type="component" value="Unassembled WGS sequence"/>
</dbReference>
<reference evidence="2" key="1">
    <citation type="journal article" date="2019" name="Int. J. Syst. Evol. Microbiol.">
        <title>The Global Catalogue of Microorganisms (GCM) 10K type strain sequencing project: providing services to taxonomists for standard genome sequencing and annotation.</title>
        <authorList>
            <consortium name="The Broad Institute Genomics Platform"/>
            <consortium name="The Broad Institute Genome Sequencing Center for Infectious Disease"/>
            <person name="Wu L."/>
            <person name="Ma J."/>
        </authorList>
    </citation>
    <scope>NUCLEOTIDE SEQUENCE [LARGE SCALE GENOMIC DNA]</scope>
    <source>
        <strain evidence="2">JCM 13006</strain>
    </source>
</reference>
<evidence type="ECO:0008006" key="3">
    <source>
        <dbReference type="Google" id="ProtNLM"/>
    </source>
</evidence>
<keyword evidence="2" id="KW-1185">Reference proteome</keyword>
<proteinExistence type="predicted"/>
<organism evidence="1 2">
    <name type="scientific">Kitasatospora terrestris</name>
    <dbReference type="NCBI Taxonomy" id="258051"/>
    <lineage>
        <taxon>Bacteria</taxon>
        <taxon>Bacillati</taxon>
        <taxon>Actinomycetota</taxon>
        <taxon>Actinomycetes</taxon>
        <taxon>Kitasatosporales</taxon>
        <taxon>Streptomycetaceae</taxon>
        <taxon>Kitasatospora</taxon>
    </lineage>
</organism>
<comment type="caution">
    <text evidence="1">The sequence shown here is derived from an EMBL/GenBank/DDBJ whole genome shotgun (WGS) entry which is preliminary data.</text>
</comment>
<dbReference type="EMBL" id="BAABIS010000001">
    <property type="protein sequence ID" value="GAA4885414.1"/>
    <property type="molecule type" value="Genomic_DNA"/>
</dbReference>
<protein>
    <recommendedName>
        <fullName evidence="3">Secreted protein</fullName>
    </recommendedName>
</protein>
<gene>
    <name evidence="1" type="ORF">GCM10023235_78090</name>
</gene>
<accession>A0ABP9ERB4</accession>
<name>A0ABP9ERB4_9ACTN</name>
<evidence type="ECO:0000313" key="1">
    <source>
        <dbReference type="EMBL" id="GAA4885414.1"/>
    </source>
</evidence>
<sequence length="95" mass="10134">MWRGPAEGGFGRAAASLVCPVPALSCGGGIRWCPFSMNLLAFRHRRKGWKAGKEVRTSPGRRTLGTHTVRPATRLYGNGAMIITAHDVPSTASGE</sequence>
<evidence type="ECO:0000313" key="2">
    <source>
        <dbReference type="Proteomes" id="UP001501752"/>
    </source>
</evidence>